<reference evidence="4 6" key="3">
    <citation type="journal article" date="2021" name="BMC Genomics">
        <title>Genome-resolved metagenome and metatranscriptome analyses of thermophilic composting reveal key bacterial players and their metabolic interactions.</title>
        <authorList>
            <person name="Braga L.P.P."/>
            <person name="Pereira R.V."/>
            <person name="Martins L.F."/>
            <person name="Moura L.M.S."/>
            <person name="Sanchez F.B."/>
            <person name="Patane J.S.L."/>
            <person name="da Silva A.M."/>
            <person name="Setubal J.C."/>
        </authorList>
    </citation>
    <scope>NUCLEOTIDE SEQUENCE [LARGE SCALE GENOMIC DNA]</scope>
    <source>
        <strain evidence="4">ZC4RG45</strain>
    </source>
</reference>
<dbReference type="InterPro" id="IPR000873">
    <property type="entry name" value="AMP-dep_synth/lig_dom"/>
</dbReference>
<dbReference type="InterPro" id="IPR045851">
    <property type="entry name" value="AMP-bd_C_sf"/>
</dbReference>
<evidence type="ECO:0000313" key="6">
    <source>
        <dbReference type="Proteomes" id="UP000249324"/>
    </source>
</evidence>
<sequence>MSRFVDTMIASATSAGGSRRGIVTGEPHEPKHQTWAEIHQQARRFAAGLVAAGLKPGQSVGVLAAAPVVIAPTVQAVWLAGGSVTMLHQPTPRTDLAEWASDTVRVLRMIGSHLVLLGDPFDQLAPVLEQNGIRYVLISELLEHGEPLAEPVPMSEDDLALLQLTSGSTADPKAVKITHGNLIANMTAMVERAELDPETDVLVSWLPTFHDMGMVGFLTLPMTFGVRLVKVTPAEFLAGPLLWIDLISRYKATVTAAPNFAYAVVGKRLARETEDGKYDLSSLRIALNGAEPIDPTAVRTFTDAGARFGLDPRCVFAADGMAEATLAVSFAPLFTGLQVDVVEADALENDNRAVPVPEGDPRRGTDEVRQFALLGTPLPGLEARIVDESGKPLPERHVGEIQLRGESITPGYLTVDGPLDLRDADGWFPTGDLGYLAGGQIVICGRKKDVIIMGGRNIYPTDIERAAQSVDGVRAGNAIAVRIDAGTRRERYAVVLESRLAGTDQEKEIARAVTSRVTDAVGVRPYAVVVLPPGSLPKTPSGKVKRAATASEFAKEINEASALAG</sequence>
<dbReference type="InterPro" id="IPR042099">
    <property type="entry name" value="ANL_N_sf"/>
</dbReference>
<reference evidence="4" key="2">
    <citation type="submission" date="2018-05" db="EMBL/GenBank/DDBJ databases">
        <authorList>
            <person name="Moura L."/>
            <person name="Setubal J.C."/>
        </authorList>
    </citation>
    <scope>NUCLEOTIDE SEQUENCE</scope>
    <source>
        <strain evidence="4">ZC4RG45</strain>
    </source>
</reference>
<organism evidence="5">
    <name type="scientific">Thermocrispum agreste</name>
    <dbReference type="NCBI Taxonomy" id="37925"/>
    <lineage>
        <taxon>Bacteria</taxon>
        <taxon>Bacillati</taxon>
        <taxon>Actinomycetota</taxon>
        <taxon>Actinomycetes</taxon>
        <taxon>Pseudonocardiales</taxon>
        <taxon>Pseudonocardiaceae</taxon>
        <taxon>Thermocrispum</taxon>
    </lineage>
</organism>
<evidence type="ECO:0000259" key="3">
    <source>
        <dbReference type="Pfam" id="PF00501"/>
    </source>
</evidence>
<dbReference type="STRING" id="1111738.GCA_000427905_00056"/>
<reference evidence="5" key="1">
    <citation type="submission" date="2018-05" db="EMBL/GenBank/DDBJ databases">
        <authorList>
            <person name="Lanie J.A."/>
            <person name="Ng W.-L."/>
            <person name="Kazmierczak K.M."/>
            <person name="Andrzejewski T.M."/>
            <person name="Davidsen T.M."/>
            <person name="Wayne K.J."/>
            <person name="Tettelin H."/>
            <person name="Glass J.I."/>
            <person name="Rusch D."/>
            <person name="Podicherti R."/>
            <person name="Tsui H.-C.T."/>
            <person name="Winkler M.E."/>
        </authorList>
    </citation>
    <scope>NUCLEOTIDE SEQUENCE</scope>
    <source>
        <strain evidence="5">ZC4RG45</strain>
    </source>
</reference>
<dbReference type="GO" id="GO:0005886">
    <property type="term" value="C:plasma membrane"/>
    <property type="evidence" value="ECO:0007669"/>
    <property type="project" value="TreeGrafter"/>
</dbReference>
<dbReference type="PANTHER" id="PTHR22754">
    <property type="entry name" value="DISCO-INTERACTING PROTEIN 2 DIP2 -RELATED"/>
    <property type="match status" value="1"/>
</dbReference>
<dbReference type="EMBL" id="QGUI01000238">
    <property type="protein sequence ID" value="PZM98560.1"/>
    <property type="molecule type" value="Genomic_DNA"/>
</dbReference>
<dbReference type="GO" id="GO:0006633">
    <property type="term" value="P:fatty acid biosynthetic process"/>
    <property type="evidence" value="ECO:0007669"/>
    <property type="project" value="TreeGrafter"/>
</dbReference>
<dbReference type="PANTHER" id="PTHR22754:SF32">
    <property type="entry name" value="DISCO-INTERACTING PROTEIN 2"/>
    <property type="match status" value="1"/>
</dbReference>
<comment type="caution">
    <text evidence="5">The sequence shown here is derived from an EMBL/GenBank/DDBJ whole genome shotgun (WGS) entry which is preliminary data.</text>
</comment>
<dbReference type="CDD" id="cd05931">
    <property type="entry name" value="FAAL"/>
    <property type="match status" value="1"/>
</dbReference>
<dbReference type="AlphaFoldDB" id="A0A2W4JHN5"/>
<accession>A0A2W4JHN5</accession>
<dbReference type="Pfam" id="PF00501">
    <property type="entry name" value="AMP-binding"/>
    <property type="match status" value="1"/>
</dbReference>
<keyword evidence="2 5" id="KW-0436">Ligase</keyword>
<evidence type="ECO:0000256" key="2">
    <source>
        <dbReference type="ARBA" id="ARBA00022598"/>
    </source>
</evidence>
<dbReference type="EMBL" id="QGUI02000093">
    <property type="protein sequence ID" value="MFO7192374.1"/>
    <property type="molecule type" value="Genomic_DNA"/>
</dbReference>
<comment type="similarity">
    <text evidence="1">Belongs to the ATP-dependent AMP-binding enzyme family.</text>
</comment>
<dbReference type="Gene3D" id="3.40.50.12780">
    <property type="entry name" value="N-terminal domain of ligase-like"/>
    <property type="match status" value="1"/>
</dbReference>
<proteinExistence type="inferred from homology"/>
<evidence type="ECO:0000313" key="5">
    <source>
        <dbReference type="EMBL" id="PZM98560.1"/>
    </source>
</evidence>
<dbReference type="GO" id="GO:0070566">
    <property type="term" value="F:adenylyltransferase activity"/>
    <property type="evidence" value="ECO:0007669"/>
    <property type="project" value="TreeGrafter"/>
</dbReference>
<gene>
    <name evidence="4" type="ORF">DIU77_009050</name>
    <name evidence="5" type="ORF">DIU77_07650</name>
</gene>
<evidence type="ECO:0000313" key="4">
    <source>
        <dbReference type="EMBL" id="MFO7192374.1"/>
    </source>
</evidence>
<dbReference type="Proteomes" id="UP000249324">
    <property type="component" value="Unassembled WGS sequence"/>
</dbReference>
<name>A0A2W4JHN5_9PSEU</name>
<reference evidence="4" key="4">
    <citation type="submission" date="2023-08" db="EMBL/GenBank/DDBJ databases">
        <authorList>
            <person name="Guima S.E.S."/>
            <person name="Martins L.F."/>
            <person name="Silva A.M."/>
            <person name="Setubal J.C."/>
        </authorList>
    </citation>
    <scope>NUCLEOTIDE SEQUENCE</scope>
    <source>
        <strain evidence="4">ZC4RG45</strain>
    </source>
</reference>
<dbReference type="GO" id="GO:0016874">
    <property type="term" value="F:ligase activity"/>
    <property type="evidence" value="ECO:0007669"/>
    <property type="project" value="UniProtKB-KW"/>
</dbReference>
<evidence type="ECO:0000256" key="1">
    <source>
        <dbReference type="ARBA" id="ARBA00006432"/>
    </source>
</evidence>
<dbReference type="Gene3D" id="3.30.300.30">
    <property type="match status" value="1"/>
</dbReference>
<dbReference type="InterPro" id="IPR040097">
    <property type="entry name" value="FAAL/FAAC"/>
</dbReference>
<dbReference type="SUPFAM" id="SSF56801">
    <property type="entry name" value="Acetyl-CoA synthetase-like"/>
    <property type="match status" value="1"/>
</dbReference>
<feature type="domain" description="AMP-dependent synthetase/ligase" evidence="3">
    <location>
        <begin position="28"/>
        <end position="413"/>
    </location>
</feature>
<protein>
    <submittedName>
        <fullName evidence="4">Fatty acyl-AMP ligase</fullName>
    </submittedName>
    <submittedName>
        <fullName evidence="5">Long-chain fatty acid--CoA ligase</fullName>
    </submittedName>
</protein>
<dbReference type="NCBIfam" id="NF005850">
    <property type="entry name" value="PRK07768.1"/>
    <property type="match status" value="1"/>
</dbReference>